<protein>
    <recommendedName>
        <fullName evidence="11">Major facilitator superfamily (MFS) profile domain-containing protein</fullName>
    </recommendedName>
</protein>
<evidence type="ECO:0000256" key="8">
    <source>
        <dbReference type="ARBA" id="ARBA00023136"/>
    </source>
</evidence>
<evidence type="ECO:0000256" key="4">
    <source>
        <dbReference type="ARBA" id="ARBA00022597"/>
    </source>
</evidence>
<evidence type="ECO:0000256" key="3">
    <source>
        <dbReference type="ARBA" id="ARBA00022448"/>
    </source>
</evidence>
<evidence type="ECO:0000313" key="12">
    <source>
        <dbReference type="EMBL" id="WVZ50200.1"/>
    </source>
</evidence>
<keyword evidence="6" id="KW-0769">Symport</keyword>
<feature type="region of interest" description="Disordered" evidence="9">
    <location>
        <begin position="736"/>
        <end position="762"/>
    </location>
</feature>
<accession>A0AAQ3PEY0</accession>
<feature type="transmembrane region" description="Helical" evidence="10">
    <location>
        <begin position="1299"/>
        <end position="1319"/>
    </location>
</feature>
<dbReference type="InterPro" id="IPR036259">
    <property type="entry name" value="MFS_trans_sf"/>
</dbReference>
<dbReference type="EMBL" id="CP144745">
    <property type="protein sequence ID" value="WVZ50200.1"/>
    <property type="molecule type" value="Genomic_DNA"/>
</dbReference>
<feature type="transmembrane region" description="Helical" evidence="10">
    <location>
        <begin position="1123"/>
        <end position="1144"/>
    </location>
</feature>
<keyword evidence="8 10" id="KW-0472">Membrane</keyword>
<feature type="transmembrane region" description="Helical" evidence="10">
    <location>
        <begin position="601"/>
        <end position="621"/>
    </location>
</feature>
<feature type="transmembrane region" description="Helical" evidence="10">
    <location>
        <begin position="453"/>
        <end position="470"/>
    </location>
</feature>
<dbReference type="PROSITE" id="PS00216">
    <property type="entry name" value="SUGAR_TRANSPORT_1"/>
    <property type="match status" value="3"/>
</dbReference>
<feature type="transmembrane region" description="Helical" evidence="10">
    <location>
        <begin position="21"/>
        <end position="41"/>
    </location>
</feature>
<feature type="domain" description="Major facilitator superfamily (MFS) profile" evidence="11">
    <location>
        <begin position="780"/>
        <end position="1213"/>
    </location>
</feature>
<feature type="transmembrane region" description="Helical" evidence="10">
    <location>
        <begin position="1664"/>
        <end position="1682"/>
    </location>
</feature>
<feature type="transmembrane region" description="Helical" evidence="10">
    <location>
        <begin position="164"/>
        <end position="187"/>
    </location>
</feature>
<evidence type="ECO:0000256" key="10">
    <source>
        <dbReference type="SAM" id="Phobius"/>
    </source>
</evidence>
<dbReference type="Proteomes" id="UP001341281">
    <property type="component" value="Chromosome 01"/>
</dbReference>
<evidence type="ECO:0000256" key="6">
    <source>
        <dbReference type="ARBA" id="ARBA00022847"/>
    </source>
</evidence>
<keyword evidence="3" id="KW-0813">Transport</keyword>
<dbReference type="InterPro" id="IPR045262">
    <property type="entry name" value="STP/PLT_plant"/>
</dbReference>
<comment type="subcellular location">
    <subcellularLocation>
        <location evidence="1">Membrane</location>
        <topology evidence="1">Multi-pass membrane protein</topology>
    </subcellularLocation>
</comment>
<feature type="transmembrane region" description="Helical" evidence="10">
    <location>
        <begin position="1092"/>
        <end position="1117"/>
    </location>
</feature>
<evidence type="ECO:0000313" key="13">
    <source>
        <dbReference type="Proteomes" id="UP001341281"/>
    </source>
</evidence>
<dbReference type="PROSITE" id="PS50850">
    <property type="entry name" value="MFS"/>
    <property type="match status" value="3"/>
</dbReference>
<feature type="transmembrane region" description="Helical" evidence="10">
    <location>
        <begin position="1538"/>
        <end position="1560"/>
    </location>
</feature>
<evidence type="ECO:0000256" key="5">
    <source>
        <dbReference type="ARBA" id="ARBA00022692"/>
    </source>
</evidence>
<evidence type="ECO:0000259" key="11">
    <source>
        <dbReference type="PROSITE" id="PS50850"/>
    </source>
</evidence>
<dbReference type="NCBIfam" id="TIGR00879">
    <property type="entry name" value="SP"/>
    <property type="match status" value="2"/>
</dbReference>
<feature type="transmembrane region" description="Helical" evidence="10">
    <location>
        <begin position="502"/>
        <end position="533"/>
    </location>
</feature>
<feature type="transmembrane region" description="Helical" evidence="10">
    <location>
        <begin position="1580"/>
        <end position="1613"/>
    </location>
</feature>
<dbReference type="PANTHER" id="PTHR23500">
    <property type="entry name" value="SOLUTE CARRIER FAMILY 2, FACILITATED GLUCOSE TRANSPORTER"/>
    <property type="match status" value="1"/>
</dbReference>
<dbReference type="Pfam" id="PF13962">
    <property type="entry name" value="PGG"/>
    <property type="match status" value="2"/>
</dbReference>
<evidence type="ECO:0000256" key="2">
    <source>
        <dbReference type="ARBA" id="ARBA00010992"/>
    </source>
</evidence>
<feature type="transmembrane region" description="Helical" evidence="10">
    <location>
        <begin position="846"/>
        <end position="866"/>
    </location>
</feature>
<keyword evidence="13" id="KW-1185">Reference proteome</keyword>
<feature type="transmembrane region" description="Helical" evidence="10">
    <location>
        <begin position="1027"/>
        <end position="1052"/>
    </location>
</feature>
<feature type="domain" description="Major facilitator superfamily (MFS) profile" evidence="11">
    <location>
        <begin position="1"/>
        <end position="438"/>
    </location>
</feature>
<feature type="transmembrane region" description="Helical" evidence="10">
    <location>
        <begin position="1191"/>
        <end position="1209"/>
    </location>
</feature>
<feature type="transmembrane region" description="Helical" evidence="10">
    <location>
        <begin position="934"/>
        <end position="957"/>
    </location>
</feature>
<feature type="transmembrane region" description="Helical" evidence="10">
    <location>
        <begin position="290"/>
        <end position="312"/>
    </location>
</feature>
<evidence type="ECO:0000256" key="7">
    <source>
        <dbReference type="ARBA" id="ARBA00022989"/>
    </source>
</evidence>
<dbReference type="InterPro" id="IPR003663">
    <property type="entry name" value="Sugar/inositol_transpt"/>
</dbReference>
<feature type="domain" description="Major facilitator superfamily (MFS) profile" evidence="11">
    <location>
        <begin position="1261"/>
        <end position="1686"/>
    </location>
</feature>
<feature type="transmembrane region" description="Helical" evidence="10">
    <location>
        <begin position="410"/>
        <end position="432"/>
    </location>
</feature>
<feature type="transmembrane region" description="Helical" evidence="10">
    <location>
        <begin position="1257"/>
        <end position="1279"/>
    </location>
</feature>
<reference evidence="12 13" key="1">
    <citation type="submission" date="2024-02" db="EMBL/GenBank/DDBJ databases">
        <title>High-quality chromosome-scale genome assembly of Pensacola bahiagrass (Paspalum notatum Flugge var. saurae).</title>
        <authorList>
            <person name="Vega J.M."/>
            <person name="Podio M."/>
            <person name="Orjuela J."/>
            <person name="Siena L.A."/>
            <person name="Pessino S.C."/>
            <person name="Combes M.C."/>
            <person name="Mariac C."/>
            <person name="Albertini E."/>
            <person name="Pupilli F."/>
            <person name="Ortiz J.P.A."/>
            <person name="Leblanc O."/>
        </authorList>
    </citation>
    <scope>NUCLEOTIDE SEQUENCE [LARGE SCALE GENOMIC DNA]</scope>
    <source>
        <strain evidence="12">R1</strain>
        <tissue evidence="12">Leaf</tissue>
    </source>
</reference>
<gene>
    <name evidence="12" type="ORF">U9M48_001477</name>
</gene>
<dbReference type="SUPFAM" id="SSF103473">
    <property type="entry name" value="MFS general substrate transporter"/>
    <property type="match status" value="4"/>
</dbReference>
<feature type="transmembrane region" description="Helical" evidence="10">
    <location>
        <begin position="1326"/>
        <end position="1346"/>
    </location>
</feature>
<keyword evidence="4" id="KW-0762">Sugar transport</keyword>
<feature type="transmembrane region" description="Helical" evidence="10">
    <location>
        <begin position="817"/>
        <end position="839"/>
    </location>
</feature>
<feature type="transmembrane region" description="Helical" evidence="10">
    <location>
        <begin position="131"/>
        <end position="152"/>
    </location>
</feature>
<dbReference type="InterPro" id="IPR020846">
    <property type="entry name" value="MFS_dom"/>
</dbReference>
<organism evidence="12 13">
    <name type="scientific">Paspalum notatum var. saurae</name>
    <dbReference type="NCBI Taxonomy" id="547442"/>
    <lineage>
        <taxon>Eukaryota</taxon>
        <taxon>Viridiplantae</taxon>
        <taxon>Streptophyta</taxon>
        <taxon>Embryophyta</taxon>
        <taxon>Tracheophyta</taxon>
        <taxon>Spermatophyta</taxon>
        <taxon>Magnoliopsida</taxon>
        <taxon>Liliopsida</taxon>
        <taxon>Poales</taxon>
        <taxon>Poaceae</taxon>
        <taxon>PACMAD clade</taxon>
        <taxon>Panicoideae</taxon>
        <taxon>Andropogonodae</taxon>
        <taxon>Paspaleae</taxon>
        <taxon>Paspalinae</taxon>
        <taxon>Paspalum</taxon>
    </lineage>
</organism>
<sequence>MSGAQLFIQEDLGLSDVQMEVLTGSMNLFTLVSILGAGWAADLLGRRGALLLANTFLMAGALAMSLGGSYAALMAARFVTSVGFGFSRVIAPVYNAEISPPSTRGVLSSMFDVYRVCATSDLEATSYKHTLIRLICVLVQMFLNVGILLSYVSNYALAGLPAHLGWRVMFAIGALPPAFLAAGVRAMPESPRWLVMRGLHGEARAVLVRTSDTPAEADLRLGEIMRQAAVEARGGGGAWTEMLVRPTKSVRRVLTCVVGLQFFQQATGVDAVVLYSPLVFKKAGMSSTTAVLGATVAVGVVKTCFILVATLFSDLVGRRPLLLASAAGTAVALASLALALCVGTAAACAVASVLAFVAAFSVGFGPLPPAYSSEIMPLRLRAQGAALSMTVNRVVCGVVTLTFVSLADWITMPVCFFLYAGVAVAAYAFVYLQLPETSGRSLEDMEIRQLKKYLLLLATLVATVTYAAGLNPPGGSWLEEDASGQRLAGEAILRDTNYMRYLVFYCFNAISFAASLVVMVIDLLTLMGAYAAGGSHDRRRSSRSTRSFSFSPPSWPPTVAYVAGLNPPGGFWRSTQQQQQGRHRVAGNPVLQGLHPVRYKFFFFSNTAAFIASLLAITITVHYEKLNDITKRPITLFKFKVALYGLVVTAILGLGGAYAAGSCRDSKHTTYVLCLVVPVLVCVFLQSVLVGSGFNLPCFGTSTGAISIARDPVKHELTKYIGVDAYYTRAQPWRTAKNQPRRHCSSPQLPPRRTPPHAAGTTVREQIHRSKLAAFIRLDHMLYPSSRRSLSMADLAALMSGAQLFIREDLGLTDVQIQVLTVSMDLFMLVSILGAGWAADVLGRRGTLLLANAFLMAGALAMSLGGSYAALMAARFVTSVGVGFSRVVAPVYNAEISPPSTRGVLSSLLDMFVNVGILLSYVSNYALAGLPVHIGWRVMFAIGALPPLFLAAGVLAMPESPRWLVMRGRHGEARSVLVRTSDTPAEADLRLEEIKHAVFGAGSSSITTGGGAWEEMLVRPTKSVRRILTCVLGLQFFQQATGIDAIVLYSPLVLKKAGMASNTAITVAVGVVKTCFILVATLFSDLVGRRPLLLASAAGIAVALASLALTLLCVGAPATSVPLTMASVLAFVAAFSVGFGPLAPAYSSEIMPLRLRAQGTGLGTAVNRLTCGLVTMTFISLADWITMPGCFLLYAGVAAAACAFVYVQLPETSGRSLEDMEVLFAKELAKQAMAHEAAAPLLPSAPAMPNAPRRNRFAFVCATLASMTTILMGYNHALMSGAQLFIQEDLGLSDVQVEVLTGSMNLFTLVSILGAGWAADLLGRRGTLLLANASLMAGALAMSLGGSYAALMAARFVTSVGFGFSRVIAPVYNAEISPASNRGVLSSMFDMFLNVGILLSYVSNYALAGLPAHTGWRIMFAIGALPPAFLAAGVRAMPESPRWLVMRGRHGEARAVLVRTSDTPAEADLRLGEIMRQAAVEAGGGAWKEMLVRPTKSVRRVLTCVAGLQFFQQATGVDAVVLYSPLVFKKAGMSSTTAILGATVAVGVVKTCFILVATLFSDLVGRRPLLLSSAAGTAVALASLASALCVGTAAACAVASVLAFVAAFSVGFGPLPPTYSSEIMPLRLRAQGTALSMTVNRVVCGVVTLTFISLADWITMPGCFFLYAGVAVAAYVFVYLQLPETSGRSLEDMEVLFAK</sequence>
<dbReference type="PRINTS" id="PR00171">
    <property type="entry name" value="SUGRTRNSPORT"/>
</dbReference>
<dbReference type="GO" id="GO:0015293">
    <property type="term" value="F:symporter activity"/>
    <property type="evidence" value="ECO:0007669"/>
    <property type="project" value="UniProtKB-KW"/>
</dbReference>
<dbReference type="InterPro" id="IPR026961">
    <property type="entry name" value="PGG_dom"/>
</dbReference>
<keyword evidence="7 10" id="KW-1133">Transmembrane helix</keyword>
<dbReference type="PANTHER" id="PTHR23500:SF17">
    <property type="entry name" value="POLYOL TRANSPORTER 2-RELATED"/>
    <property type="match status" value="1"/>
</dbReference>
<proteinExistence type="inferred from homology"/>
<dbReference type="GO" id="GO:0016020">
    <property type="term" value="C:membrane"/>
    <property type="evidence" value="ECO:0007669"/>
    <property type="project" value="UniProtKB-SubCell"/>
</dbReference>
<dbReference type="GO" id="GO:0015144">
    <property type="term" value="F:carbohydrate transmembrane transporter activity"/>
    <property type="evidence" value="ECO:0007669"/>
    <property type="project" value="InterPro"/>
</dbReference>
<feature type="transmembrane region" description="Helical" evidence="10">
    <location>
        <begin position="641"/>
        <end position="660"/>
    </location>
</feature>
<dbReference type="Pfam" id="PF00083">
    <property type="entry name" value="Sugar_tr"/>
    <property type="match status" value="4"/>
</dbReference>
<feature type="transmembrane region" description="Helical" evidence="10">
    <location>
        <begin position="332"/>
        <end position="364"/>
    </location>
</feature>
<feature type="transmembrane region" description="Helical" evidence="10">
    <location>
        <begin position="1064"/>
        <end position="1083"/>
    </location>
</feature>
<dbReference type="InterPro" id="IPR005828">
    <property type="entry name" value="MFS_sugar_transport-like"/>
</dbReference>
<dbReference type="Gene3D" id="1.20.1250.20">
    <property type="entry name" value="MFS general substrate transporter like domains"/>
    <property type="match status" value="4"/>
</dbReference>
<dbReference type="InterPro" id="IPR005829">
    <property type="entry name" value="Sugar_transporter_CS"/>
</dbReference>
<keyword evidence="5 10" id="KW-0812">Transmembrane</keyword>
<comment type="similarity">
    <text evidence="2">Belongs to the major facilitator superfamily. Sugar transporter (TC 2.A.1.1) family.</text>
</comment>
<feature type="transmembrane region" description="Helical" evidence="10">
    <location>
        <begin position="672"/>
        <end position="694"/>
    </location>
</feature>
<feature type="transmembrane region" description="Helical" evidence="10">
    <location>
        <begin position="1165"/>
        <end position="1185"/>
    </location>
</feature>
<dbReference type="FunFam" id="1.20.1250.20:FF:000025">
    <property type="entry name" value="probable polyol transporter 4"/>
    <property type="match status" value="2"/>
</dbReference>
<evidence type="ECO:0000256" key="1">
    <source>
        <dbReference type="ARBA" id="ARBA00004141"/>
    </source>
</evidence>
<name>A0AAQ3PEY0_PASNO</name>
<evidence type="ECO:0000256" key="9">
    <source>
        <dbReference type="SAM" id="MobiDB-lite"/>
    </source>
</evidence>
<feature type="transmembrane region" description="Helical" evidence="10">
    <location>
        <begin position="48"/>
        <end position="68"/>
    </location>
</feature>
<feature type="transmembrane region" description="Helical" evidence="10">
    <location>
        <begin position="1384"/>
        <end position="1403"/>
    </location>
</feature>